<keyword evidence="2" id="KW-0479">Metal-binding</keyword>
<dbReference type="PANTHER" id="PTHR45726">
    <property type="entry name" value="LEUKOTRIENE A-4 HYDROLASE"/>
    <property type="match status" value="1"/>
</dbReference>
<evidence type="ECO:0000256" key="2">
    <source>
        <dbReference type="PIRSR" id="PIRSR634015-3"/>
    </source>
</evidence>
<feature type="active site" description="Proton donor" evidence="1">
    <location>
        <position position="493"/>
    </location>
</feature>
<feature type="transmembrane region" description="Helical" evidence="3">
    <location>
        <begin position="12"/>
        <end position="39"/>
    </location>
</feature>
<feature type="binding site" evidence="2">
    <location>
        <position position="402"/>
    </location>
    <ligand>
        <name>Zn(2+)</name>
        <dbReference type="ChEBI" id="CHEBI:29105"/>
        <note>catalytic</note>
    </ligand>
</feature>
<protein>
    <submittedName>
        <fullName evidence="5">M1 family peptidase</fullName>
    </submittedName>
</protein>
<dbReference type="GO" id="GO:0008270">
    <property type="term" value="F:zinc ion binding"/>
    <property type="evidence" value="ECO:0007669"/>
    <property type="project" value="InterPro"/>
</dbReference>
<accession>A0A845L082</accession>
<dbReference type="GO" id="GO:0008237">
    <property type="term" value="F:metallopeptidase activity"/>
    <property type="evidence" value="ECO:0007669"/>
    <property type="project" value="InterPro"/>
</dbReference>
<feature type="domain" description="Peptidase M1 membrane alanine aminopeptidase" evidence="4">
    <location>
        <begin position="350"/>
        <end position="552"/>
    </location>
</feature>
<evidence type="ECO:0000256" key="1">
    <source>
        <dbReference type="PIRSR" id="PIRSR634015-1"/>
    </source>
</evidence>
<gene>
    <name evidence="5" type="ORF">GTO91_00940</name>
</gene>
<dbReference type="OrthoDB" id="9814383at2"/>
<evidence type="ECO:0000313" key="6">
    <source>
        <dbReference type="Proteomes" id="UP000463470"/>
    </source>
</evidence>
<proteinExistence type="predicted"/>
<dbReference type="InterPro" id="IPR014782">
    <property type="entry name" value="Peptidase_M1_dom"/>
</dbReference>
<dbReference type="Gene3D" id="1.10.390.10">
    <property type="entry name" value="Neutral Protease Domain 2"/>
    <property type="match status" value="1"/>
</dbReference>
<reference evidence="5 6" key="1">
    <citation type="submission" date="2020-01" db="EMBL/GenBank/DDBJ databases">
        <title>Whole-genome sequence of Heliobacterium undosum DSM 13378.</title>
        <authorList>
            <person name="Kyndt J.A."/>
            <person name="Meyer T.E."/>
        </authorList>
    </citation>
    <scope>NUCLEOTIDE SEQUENCE [LARGE SCALE GENOMIC DNA]</scope>
    <source>
        <strain evidence="5 6">DSM 13378</strain>
    </source>
</reference>
<dbReference type="EMBL" id="WXEY01000001">
    <property type="protein sequence ID" value="MZP28289.1"/>
    <property type="molecule type" value="Genomic_DNA"/>
</dbReference>
<feature type="binding site" evidence="2">
    <location>
        <position position="398"/>
    </location>
    <ligand>
        <name>Zn(2+)</name>
        <dbReference type="ChEBI" id="CHEBI:29105"/>
        <note>catalytic</note>
    </ligand>
</feature>
<dbReference type="SUPFAM" id="SSF55486">
    <property type="entry name" value="Metalloproteases ('zincins'), catalytic domain"/>
    <property type="match status" value="1"/>
</dbReference>
<comment type="cofactor">
    <cofactor evidence="2">
        <name>Zn(2+)</name>
        <dbReference type="ChEBI" id="CHEBI:29105"/>
    </cofactor>
    <text evidence="2">Binds 1 zinc ion per subunit.</text>
</comment>
<dbReference type="Pfam" id="PF01433">
    <property type="entry name" value="Peptidase_M1"/>
    <property type="match status" value="1"/>
</dbReference>
<name>A0A845L082_9FIRM</name>
<organism evidence="5 6">
    <name type="scientific">Heliomicrobium undosum</name>
    <dbReference type="NCBI Taxonomy" id="121734"/>
    <lineage>
        <taxon>Bacteria</taxon>
        <taxon>Bacillati</taxon>
        <taxon>Bacillota</taxon>
        <taxon>Clostridia</taxon>
        <taxon>Eubacteriales</taxon>
        <taxon>Heliobacteriaceae</taxon>
        <taxon>Heliomicrobium</taxon>
    </lineage>
</organism>
<dbReference type="InterPro" id="IPR034015">
    <property type="entry name" value="M1_LTA4H"/>
</dbReference>
<dbReference type="RefSeq" id="WP_161253421.1">
    <property type="nucleotide sequence ID" value="NZ_WXEY01000001.1"/>
</dbReference>
<comment type="caution">
    <text evidence="5">The sequence shown here is derived from an EMBL/GenBank/DDBJ whole genome shotgun (WGS) entry which is preliminary data.</text>
</comment>
<evidence type="ECO:0000259" key="4">
    <source>
        <dbReference type="Pfam" id="PF01433"/>
    </source>
</evidence>
<evidence type="ECO:0000313" key="5">
    <source>
        <dbReference type="EMBL" id="MZP28289.1"/>
    </source>
</evidence>
<dbReference type="CDD" id="cd09604">
    <property type="entry name" value="M1_APN_like"/>
    <property type="match status" value="1"/>
</dbReference>
<dbReference type="InterPro" id="IPR027268">
    <property type="entry name" value="Peptidase_M4/M1_CTD_sf"/>
</dbReference>
<dbReference type="PANTHER" id="PTHR45726:SF3">
    <property type="entry name" value="LEUKOTRIENE A-4 HYDROLASE"/>
    <property type="match status" value="1"/>
</dbReference>
<sequence length="673" mass="75222">MVARPRVPYFSFFSITLFLSITLSVIGLFPIGFFPIGLFQLELLAPISLPAAYAEKSPLPASSTPLDYRIQCRYFPETTAIAGRVDLTWRFPGAQPLDHLALHLYPNAFRPDSTFQKESSGRHRGYTAGQGDDGEMEVTRITANYDGQSVDVTKALRYIQPDDNNPDDKTLAAVDLPRPLRPGQTLELTIEFHTRLPRVYARSGTAGPFVMAGQWYPKLAAFERYGQRGRTQEGFNLHQFHANSEFYANFANYDVQITLPKGYTVGATGQETAPPVEQEGLQTVRFGQAWVHDFAWSADPRFRLFTRTVTPQGGRPVEVRLYCQKDHVHTADRQLDAVAAALEGLAAYGPYPYATLTVIDPPNDAPGAGGMEYPTLITGGTPNFPDERSAEPDRVLIHEAAHQYWYGLVASNEFEEAWLDEGLTTYAEGKILERYKPDTRISVRFFGIPLLDQPLRDGCPGLFRAALGPWVPDPIRLDSWKFASEQSYAVSVYNRAALALYSLERLIGEEKMRAILSTYFSRWSFRHPGTNDFLRIIAEKAGDPAAKLFQQWLSTPGALDYAVGPVRMVNTPDVPAWTIRIDRRGELRAPVEVAIIGKDGQAQRFLWDDGERYKEFTLSNAAPEAVVVDPGEKLTLDINRLNNYWAKEQNSAAAVRWSLFVASVCQGLMAVGF</sequence>
<keyword evidence="3" id="KW-0812">Transmembrane</keyword>
<feature type="active site" description="Proton acceptor" evidence="1">
    <location>
        <position position="399"/>
    </location>
</feature>
<dbReference type="Proteomes" id="UP000463470">
    <property type="component" value="Unassembled WGS sequence"/>
</dbReference>
<evidence type="ECO:0000256" key="3">
    <source>
        <dbReference type="SAM" id="Phobius"/>
    </source>
</evidence>
<dbReference type="AlphaFoldDB" id="A0A845L082"/>
<keyword evidence="3" id="KW-0472">Membrane</keyword>
<keyword evidence="3" id="KW-1133">Transmembrane helix</keyword>
<keyword evidence="2" id="KW-0862">Zinc</keyword>
<feature type="binding site" evidence="2">
    <location>
        <position position="421"/>
    </location>
    <ligand>
        <name>Zn(2+)</name>
        <dbReference type="ChEBI" id="CHEBI:29105"/>
        <note>catalytic</note>
    </ligand>
</feature>
<keyword evidence="6" id="KW-1185">Reference proteome</keyword>